<reference evidence="4" key="1">
    <citation type="journal article" date="2019" name="Int. J. Syst. Evol. Microbiol.">
        <title>The Global Catalogue of Microorganisms (GCM) 10K type strain sequencing project: providing services to taxonomists for standard genome sequencing and annotation.</title>
        <authorList>
            <consortium name="The Broad Institute Genomics Platform"/>
            <consortium name="The Broad Institute Genome Sequencing Center for Infectious Disease"/>
            <person name="Wu L."/>
            <person name="Ma J."/>
        </authorList>
    </citation>
    <scope>NUCLEOTIDE SEQUENCE [LARGE SCALE GENOMIC DNA]</scope>
    <source>
        <strain evidence="4">CGMCC 1.6960</strain>
    </source>
</reference>
<evidence type="ECO:0000313" key="3">
    <source>
        <dbReference type="EMBL" id="GGN81390.1"/>
    </source>
</evidence>
<dbReference type="SUPFAM" id="SSF53850">
    <property type="entry name" value="Periplasmic binding protein-like II"/>
    <property type="match status" value="1"/>
</dbReference>
<dbReference type="PROSITE" id="PS51257">
    <property type="entry name" value="PROKAR_LIPOPROTEIN"/>
    <property type="match status" value="1"/>
</dbReference>
<dbReference type="Proteomes" id="UP000626982">
    <property type="component" value="Unassembled WGS sequence"/>
</dbReference>
<dbReference type="RefSeq" id="WP_188716725.1">
    <property type="nucleotide sequence ID" value="NZ_BAABBD010000002.1"/>
</dbReference>
<evidence type="ECO:0000313" key="4">
    <source>
        <dbReference type="Proteomes" id="UP000626982"/>
    </source>
</evidence>
<evidence type="ECO:0000256" key="1">
    <source>
        <dbReference type="SAM" id="SignalP"/>
    </source>
</evidence>
<protein>
    <recommendedName>
        <fullName evidence="2">Solute-binding protein family 5 domain-containing protein</fullName>
    </recommendedName>
</protein>
<comment type="caution">
    <text evidence="3">The sequence shown here is derived from an EMBL/GenBank/DDBJ whole genome shotgun (WGS) entry which is preliminary data.</text>
</comment>
<evidence type="ECO:0000259" key="2">
    <source>
        <dbReference type="Pfam" id="PF00496"/>
    </source>
</evidence>
<proteinExistence type="predicted"/>
<accession>A0ABQ2KET3</accession>
<keyword evidence="4" id="KW-1185">Reference proteome</keyword>
<dbReference type="PANTHER" id="PTHR30290:SF65">
    <property type="entry name" value="MONOACYL PHOSPHATIDYLINOSITOL TETRAMANNOSIDE-BINDING PROTEIN LPQW-RELATED"/>
    <property type="match status" value="1"/>
</dbReference>
<dbReference type="Gene3D" id="3.40.190.10">
    <property type="entry name" value="Periplasmic binding protein-like II"/>
    <property type="match status" value="1"/>
</dbReference>
<dbReference type="Gene3D" id="3.10.105.10">
    <property type="entry name" value="Dipeptide-binding Protein, Domain 3"/>
    <property type="match status" value="1"/>
</dbReference>
<feature type="domain" description="Solute-binding protein family 5" evidence="2">
    <location>
        <begin position="100"/>
        <end position="466"/>
    </location>
</feature>
<dbReference type="InterPro" id="IPR000914">
    <property type="entry name" value="SBP_5_dom"/>
</dbReference>
<name>A0ABQ2KET3_9MICO</name>
<keyword evidence="1" id="KW-0732">Signal</keyword>
<gene>
    <name evidence="3" type="ORF">GCM10010968_10170</name>
</gene>
<feature type="chain" id="PRO_5045197119" description="Solute-binding protein family 5 domain-containing protein" evidence="1">
    <location>
        <begin position="25"/>
        <end position="595"/>
    </location>
</feature>
<dbReference type="InterPro" id="IPR039424">
    <property type="entry name" value="SBP_5"/>
</dbReference>
<organism evidence="3 4">
    <name type="scientific">Agrococcus terreus</name>
    <dbReference type="NCBI Taxonomy" id="574649"/>
    <lineage>
        <taxon>Bacteria</taxon>
        <taxon>Bacillati</taxon>
        <taxon>Actinomycetota</taxon>
        <taxon>Actinomycetes</taxon>
        <taxon>Micrococcales</taxon>
        <taxon>Microbacteriaceae</taxon>
        <taxon>Agrococcus</taxon>
    </lineage>
</organism>
<dbReference type="PANTHER" id="PTHR30290">
    <property type="entry name" value="PERIPLASMIC BINDING COMPONENT OF ABC TRANSPORTER"/>
    <property type="match status" value="1"/>
</dbReference>
<sequence>MRAQARRPLAAVALAAVAASLLTACGPDAAATAQPGTGVDVAWSGQLTSGNAASAQGRTDANLDVAAMTRGAFAEVDAAGEVREDPSFGVATIVGDAPFTVRYDLADGVRWSDGVPVDAADLMLAWAAGSNALSTPDLELEALRGEDGALDLPEDAVWFDVADAGGLRHADGAASRDDWARSIDVPLAQPVPDWRTMLDVAVPAHVLGQRAFGVSDPMEAKQRVLDAIDRADPLALGPLAEEWSTGFAVATADPDPASLLSSGPYRVDVVRDGRVELVANGSYVGDRGARVERVALHDVADDAAALRAVAGGDLDVATVRPAADDQMVVRDLERTGATLSEAGSDRRWELVLRTDRGPFRSPDARRAFLRLVDRGALVEAALGEEAESAPVVDGILFLPSTRLAGYAAEDAGFQDAFPRTDEEEAAALRDDAAVPAGTDVCVRYDRGDAVAAGALPALAAQASAAGWSVRDCGADDLVEGLAQDDWHAVLRAVEVPDSVEAIDERWRGGGIAAAPSPERDALLDEALSTAEPEALETTLLELEAALVADSLVLPIAQVPQLTVSAAGVQGVAPRAGSAPLTWSAWEWSIDPAATP</sequence>
<dbReference type="Pfam" id="PF00496">
    <property type="entry name" value="SBP_bac_5"/>
    <property type="match status" value="1"/>
</dbReference>
<feature type="signal peptide" evidence="1">
    <location>
        <begin position="1"/>
        <end position="24"/>
    </location>
</feature>
<dbReference type="EMBL" id="BMLM01000001">
    <property type="protein sequence ID" value="GGN81390.1"/>
    <property type="molecule type" value="Genomic_DNA"/>
</dbReference>